<dbReference type="STRING" id="404433.BTW07_00590"/>
<comment type="function">
    <text evidence="9">Part of the tripartite ATP-independent periplasmic (TRAP) transport system.</text>
</comment>
<keyword evidence="12" id="KW-1185">Reference proteome</keyword>
<name>A0A1Q8SX58_9GAMM</name>
<evidence type="ECO:0000256" key="3">
    <source>
        <dbReference type="ARBA" id="ARBA00022475"/>
    </source>
</evidence>
<accession>A0A1Q8SX58</accession>
<keyword evidence="5 9" id="KW-0812">Transmembrane</keyword>
<evidence type="ECO:0000256" key="1">
    <source>
        <dbReference type="ARBA" id="ARBA00004429"/>
    </source>
</evidence>
<feature type="domain" description="Tripartite ATP-independent periplasmic transporters DctQ component" evidence="10">
    <location>
        <begin position="53"/>
        <end position="178"/>
    </location>
</feature>
<keyword evidence="4 9" id="KW-0997">Cell inner membrane</keyword>
<comment type="subcellular location">
    <subcellularLocation>
        <location evidence="1 9">Cell inner membrane</location>
        <topology evidence="1 9">Multi-pass membrane protein</topology>
    </subcellularLocation>
</comment>
<evidence type="ECO:0000256" key="5">
    <source>
        <dbReference type="ARBA" id="ARBA00022692"/>
    </source>
</evidence>
<keyword evidence="7 9" id="KW-0472">Membrane</keyword>
<evidence type="ECO:0000256" key="4">
    <source>
        <dbReference type="ARBA" id="ARBA00022519"/>
    </source>
</evidence>
<keyword evidence="2 9" id="KW-0813">Transport</keyword>
<dbReference type="Proteomes" id="UP000186878">
    <property type="component" value="Unassembled WGS sequence"/>
</dbReference>
<evidence type="ECO:0000256" key="7">
    <source>
        <dbReference type="ARBA" id="ARBA00023136"/>
    </source>
</evidence>
<dbReference type="EMBL" id="MSDO01000001">
    <property type="protein sequence ID" value="OLO06035.1"/>
    <property type="molecule type" value="Genomic_DNA"/>
</dbReference>
<dbReference type="InterPro" id="IPR055348">
    <property type="entry name" value="DctQ"/>
</dbReference>
<comment type="caution">
    <text evidence="11">The sequence shown here is derived from an EMBL/GenBank/DDBJ whole genome shotgun (WGS) entry which is preliminary data.</text>
</comment>
<sequence>MSEQETDTQPQDIQESLEILNRVPRLGGPIGRLANGLDRLLLWLAVIALVGLSLTVLLQVASRLFLPITLSWTEELTRYLFIYMVALGAGVVQHRNRHVNVELFHGWLGFRGRAAYLTLISAITLVFTVMVLPNAWQFAQIGAFQTSPTLRIPMLYIFLSSVVLFGALLLYSLIGLAEGIIAIARGERIDTARQEAL</sequence>
<dbReference type="OrthoDB" id="5878939at2"/>
<evidence type="ECO:0000256" key="6">
    <source>
        <dbReference type="ARBA" id="ARBA00022989"/>
    </source>
</evidence>
<organism evidence="11 12">
    <name type="scientific">Salinicola socius</name>
    <dbReference type="NCBI Taxonomy" id="404433"/>
    <lineage>
        <taxon>Bacteria</taxon>
        <taxon>Pseudomonadati</taxon>
        <taxon>Pseudomonadota</taxon>
        <taxon>Gammaproteobacteria</taxon>
        <taxon>Oceanospirillales</taxon>
        <taxon>Halomonadaceae</taxon>
        <taxon>Salinicola</taxon>
    </lineage>
</organism>
<comment type="similarity">
    <text evidence="8 9">Belongs to the TRAP transporter small permease family.</text>
</comment>
<evidence type="ECO:0000256" key="9">
    <source>
        <dbReference type="RuleBase" id="RU369079"/>
    </source>
</evidence>
<dbReference type="GO" id="GO:0022857">
    <property type="term" value="F:transmembrane transporter activity"/>
    <property type="evidence" value="ECO:0007669"/>
    <property type="project" value="UniProtKB-UniRule"/>
</dbReference>
<feature type="transmembrane region" description="Helical" evidence="9">
    <location>
        <begin position="76"/>
        <end position="93"/>
    </location>
</feature>
<dbReference type="GO" id="GO:0005886">
    <property type="term" value="C:plasma membrane"/>
    <property type="evidence" value="ECO:0007669"/>
    <property type="project" value="UniProtKB-SubCell"/>
</dbReference>
<protein>
    <recommendedName>
        <fullName evidence="9">TRAP transporter small permease protein</fullName>
    </recommendedName>
</protein>
<dbReference type="GO" id="GO:0015740">
    <property type="term" value="P:C4-dicarboxylate transport"/>
    <property type="evidence" value="ECO:0007669"/>
    <property type="project" value="TreeGrafter"/>
</dbReference>
<comment type="subunit">
    <text evidence="9">The complex comprises the extracytoplasmic solute receptor protein and the two transmembrane proteins.</text>
</comment>
<feature type="transmembrane region" description="Helical" evidence="9">
    <location>
        <begin position="114"/>
        <end position="136"/>
    </location>
</feature>
<keyword evidence="3" id="KW-1003">Cell membrane</keyword>
<feature type="transmembrane region" description="Helical" evidence="9">
    <location>
        <begin position="40"/>
        <end position="61"/>
    </location>
</feature>
<evidence type="ECO:0000256" key="8">
    <source>
        <dbReference type="ARBA" id="ARBA00038436"/>
    </source>
</evidence>
<evidence type="ECO:0000313" key="12">
    <source>
        <dbReference type="Proteomes" id="UP000186878"/>
    </source>
</evidence>
<dbReference type="PANTHER" id="PTHR35011:SF2">
    <property type="entry name" value="2,3-DIKETO-L-GULONATE TRAP TRANSPORTER SMALL PERMEASE PROTEIN YIAM"/>
    <property type="match status" value="1"/>
</dbReference>
<dbReference type="InterPro" id="IPR007387">
    <property type="entry name" value="TRAP_DctQ"/>
</dbReference>
<keyword evidence="6 9" id="KW-1133">Transmembrane helix</keyword>
<feature type="transmembrane region" description="Helical" evidence="9">
    <location>
        <begin position="156"/>
        <end position="184"/>
    </location>
</feature>
<evidence type="ECO:0000313" key="11">
    <source>
        <dbReference type="EMBL" id="OLO06035.1"/>
    </source>
</evidence>
<dbReference type="RefSeq" id="WP_075568205.1">
    <property type="nucleotide sequence ID" value="NZ_MSDO01000001.1"/>
</dbReference>
<dbReference type="PANTHER" id="PTHR35011">
    <property type="entry name" value="2,3-DIKETO-L-GULONATE TRAP TRANSPORTER SMALL PERMEASE PROTEIN YIAM"/>
    <property type="match status" value="1"/>
</dbReference>
<gene>
    <name evidence="11" type="ORF">BTW07_00590</name>
</gene>
<dbReference type="AlphaFoldDB" id="A0A1Q8SX58"/>
<proteinExistence type="inferred from homology"/>
<dbReference type="Pfam" id="PF04290">
    <property type="entry name" value="DctQ"/>
    <property type="match status" value="1"/>
</dbReference>
<evidence type="ECO:0000256" key="2">
    <source>
        <dbReference type="ARBA" id="ARBA00022448"/>
    </source>
</evidence>
<evidence type="ECO:0000259" key="10">
    <source>
        <dbReference type="Pfam" id="PF04290"/>
    </source>
</evidence>
<reference evidence="11 12" key="1">
    <citation type="submission" date="2016-12" db="EMBL/GenBank/DDBJ databases">
        <title>Draft genome sequences of strains Salinicola socius SMB35, Salinicola sp. MH3R3-1 and Chromohalobacter sp. SMB17 from the Verkhnekamsk potash mining region of Russia.</title>
        <authorList>
            <person name="Mavrodi D.V."/>
            <person name="Olsson B.E."/>
            <person name="Korsakova E.S."/>
            <person name="Pyankova A."/>
            <person name="Mavrodi O.V."/>
            <person name="Plotnikova E.G."/>
        </authorList>
    </citation>
    <scope>NUCLEOTIDE SEQUENCE [LARGE SCALE GENOMIC DNA]</scope>
    <source>
        <strain evidence="11 12">SMB35</strain>
    </source>
</reference>